<name>A0A553N8A2_TIGCA</name>
<feature type="compositionally biased region" description="Polar residues" evidence="1">
    <location>
        <begin position="175"/>
        <end position="191"/>
    </location>
</feature>
<dbReference type="EMBL" id="VCGU01000459">
    <property type="protein sequence ID" value="TRY61629.1"/>
    <property type="molecule type" value="Genomic_DNA"/>
</dbReference>
<feature type="region of interest" description="Disordered" evidence="1">
    <location>
        <begin position="175"/>
        <end position="204"/>
    </location>
</feature>
<organism evidence="3 4">
    <name type="scientific">Tigriopus californicus</name>
    <name type="common">Marine copepod</name>
    <dbReference type="NCBI Taxonomy" id="6832"/>
    <lineage>
        <taxon>Eukaryota</taxon>
        <taxon>Metazoa</taxon>
        <taxon>Ecdysozoa</taxon>
        <taxon>Arthropoda</taxon>
        <taxon>Crustacea</taxon>
        <taxon>Multicrustacea</taxon>
        <taxon>Hexanauplia</taxon>
        <taxon>Copepoda</taxon>
        <taxon>Harpacticoida</taxon>
        <taxon>Harpacticidae</taxon>
        <taxon>Tigriopus</taxon>
    </lineage>
</organism>
<feature type="signal peptide" evidence="2">
    <location>
        <begin position="1"/>
        <end position="23"/>
    </location>
</feature>
<feature type="compositionally biased region" description="Polar residues" evidence="1">
    <location>
        <begin position="58"/>
        <end position="75"/>
    </location>
</feature>
<evidence type="ECO:0000313" key="4">
    <source>
        <dbReference type="Proteomes" id="UP000318571"/>
    </source>
</evidence>
<keyword evidence="4" id="KW-1185">Reference proteome</keyword>
<gene>
    <name evidence="3" type="ORF">TCAL_16326</name>
</gene>
<feature type="region of interest" description="Disordered" evidence="1">
    <location>
        <begin position="53"/>
        <end position="81"/>
    </location>
</feature>
<feature type="chain" id="PRO_5022077885" evidence="2">
    <location>
        <begin position="24"/>
        <end position="439"/>
    </location>
</feature>
<feature type="compositionally biased region" description="Polar residues" evidence="1">
    <location>
        <begin position="98"/>
        <end position="114"/>
    </location>
</feature>
<protein>
    <submittedName>
        <fullName evidence="3">Uncharacterized protein</fullName>
    </submittedName>
</protein>
<comment type="caution">
    <text evidence="3">The sequence shown here is derived from an EMBL/GenBank/DDBJ whole genome shotgun (WGS) entry which is preliminary data.</text>
</comment>
<keyword evidence="2" id="KW-0732">Signal</keyword>
<reference evidence="3 4" key="1">
    <citation type="journal article" date="2018" name="Nat. Ecol. Evol.">
        <title>Genomic signatures of mitonuclear coevolution across populations of Tigriopus californicus.</title>
        <authorList>
            <person name="Barreto F.S."/>
            <person name="Watson E.T."/>
            <person name="Lima T.G."/>
            <person name="Willett C.S."/>
            <person name="Edmands S."/>
            <person name="Li W."/>
            <person name="Burton R.S."/>
        </authorList>
    </citation>
    <scope>NUCLEOTIDE SEQUENCE [LARGE SCALE GENOMIC DNA]</scope>
    <source>
        <strain evidence="3 4">San Diego</strain>
    </source>
</reference>
<accession>A0A553N8A2</accession>
<dbReference type="Proteomes" id="UP000318571">
    <property type="component" value="Chromosome 8"/>
</dbReference>
<evidence type="ECO:0000313" key="3">
    <source>
        <dbReference type="EMBL" id="TRY61629.1"/>
    </source>
</evidence>
<evidence type="ECO:0000256" key="1">
    <source>
        <dbReference type="SAM" id="MobiDB-lite"/>
    </source>
</evidence>
<proteinExistence type="predicted"/>
<feature type="region of interest" description="Disordered" evidence="1">
    <location>
        <begin position="95"/>
        <end position="128"/>
    </location>
</feature>
<evidence type="ECO:0000256" key="2">
    <source>
        <dbReference type="SAM" id="SignalP"/>
    </source>
</evidence>
<dbReference type="AlphaFoldDB" id="A0A553N8A2"/>
<sequence>MLLKCTIVCVVLSMSNFFVPILSDNRESHEEDIIQRVEPKDQRAKYVADPDHHEFYQPKNSETARGNRNHWSNDSDPTEMDEEAIDHEEYMRKVAEGPTTSKKSESSTAFTLETLTEEPSKAPPTTSDTIVANSENMVQIPEGKVLFYFPMLESKSGDRLPSVIGVPLASLERGPQSTDMLNNRMSGSSIFNKPKEKTSLNDGSEDLNLGIGGGTQARAHSKINRSVSPRQSSAHAQELVGLERLIGYMGQHFPEGTKRCVGGVILEAWSKEEPQRYLYVGGRTEAKASKEWSVQESGVLVPIACQRHRFDLVENRAYDNGQSMTPALLMRMSILSSEATRASAHSRTDLRDAKSSRLTSTCPPVFSLISAAASSPFSTDRQMMTTSFPFKALELLEPFMGPFIHRMKKKSNNATTKMNKMIPPIIAPANAPPSIMVAL</sequence>